<name>F7Y9P8_MESOW</name>
<dbReference type="STRING" id="536019.Mesop_4345"/>
<accession>F7Y9P8</accession>
<evidence type="ECO:0000313" key="1">
    <source>
        <dbReference type="EMBL" id="AEH88774.1"/>
    </source>
</evidence>
<dbReference type="KEGG" id="mop:Mesop_4345"/>
<sequence>MSGAPVCGRASIEDFRDKAELNGLCRRQVAVRLRPSRATLFLTRHENARSQFEHHAYETMQTGRRTAG</sequence>
<organism evidence="1 2">
    <name type="scientific">Mesorhizobium opportunistum (strain LMG 24607 / HAMBI 3007 / WSM2075)</name>
    <dbReference type="NCBI Taxonomy" id="536019"/>
    <lineage>
        <taxon>Bacteria</taxon>
        <taxon>Pseudomonadati</taxon>
        <taxon>Pseudomonadota</taxon>
        <taxon>Alphaproteobacteria</taxon>
        <taxon>Hyphomicrobiales</taxon>
        <taxon>Phyllobacteriaceae</taxon>
        <taxon>Mesorhizobium</taxon>
    </lineage>
</organism>
<protein>
    <submittedName>
        <fullName evidence="1">Uncharacterized protein</fullName>
    </submittedName>
</protein>
<proteinExistence type="predicted"/>
<gene>
    <name evidence="1" type="ordered locus">Mesop_4345</name>
</gene>
<dbReference type="HOGENOM" id="CLU_2789085_0_0_5"/>
<reference evidence="1 2" key="1">
    <citation type="submission" date="2010-10" db="EMBL/GenBank/DDBJ databases">
        <title>Complete sequence of Mesorhizobium opportunistum WSM2075.</title>
        <authorList>
            <consortium name="US DOE Joint Genome Institute"/>
            <person name="Lucas S."/>
            <person name="Copeland A."/>
            <person name="Lapidus A."/>
            <person name="Cheng J.-F."/>
            <person name="Bruce D."/>
            <person name="Goodwin L."/>
            <person name="Pitluck S."/>
            <person name="Chertkov O."/>
            <person name="Misra M."/>
            <person name="Detter J.C."/>
            <person name="Han C."/>
            <person name="Tapia R."/>
            <person name="Land M."/>
            <person name="Hauser L."/>
            <person name="Kyrpides N."/>
            <person name="Ovchinnikova G."/>
            <person name="Mavrommatis K.M."/>
            <person name="Tiwari R.P."/>
            <person name="Howieson J.G."/>
            <person name="O'Hara G.W."/>
            <person name="Nandasena K.G."/>
            <person name="Woyke T."/>
        </authorList>
    </citation>
    <scope>NUCLEOTIDE SEQUENCE [LARGE SCALE GENOMIC DNA]</scope>
    <source>
        <strain evidence="2">LMG 24607 / HAMBI 3007 / WSM2075</strain>
    </source>
</reference>
<dbReference type="EMBL" id="CP002279">
    <property type="protein sequence ID" value="AEH88774.1"/>
    <property type="molecule type" value="Genomic_DNA"/>
</dbReference>
<dbReference type="Proteomes" id="UP000001623">
    <property type="component" value="Chromosome"/>
</dbReference>
<evidence type="ECO:0000313" key="2">
    <source>
        <dbReference type="Proteomes" id="UP000001623"/>
    </source>
</evidence>
<dbReference type="AlphaFoldDB" id="F7Y9P8"/>